<evidence type="ECO:0000256" key="7">
    <source>
        <dbReference type="ARBA" id="ARBA00023136"/>
    </source>
</evidence>
<dbReference type="InterPro" id="IPR011701">
    <property type="entry name" value="MFS"/>
</dbReference>
<comment type="caution">
    <text evidence="10">The sequence shown here is derived from an EMBL/GenBank/DDBJ whole genome shotgun (WGS) entry which is preliminary data.</text>
</comment>
<evidence type="ECO:0000313" key="11">
    <source>
        <dbReference type="Proteomes" id="UP000543598"/>
    </source>
</evidence>
<dbReference type="InterPro" id="IPR020846">
    <property type="entry name" value="MFS_dom"/>
</dbReference>
<evidence type="ECO:0000256" key="4">
    <source>
        <dbReference type="ARBA" id="ARBA00022475"/>
    </source>
</evidence>
<feature type="transmembrane region" description="Helical" evidence="8">
    <location>
        <begin position="50"/>
        <end position="70"/>
    </location>
</feature>
<evidence type="ECO:0000256" key="1">
    <source>
        <dbReference type="ARBA" id="ARBA00004651"/>
    </source>
</evidence>
<keyword evidence="11" id="KW-1185">Reference proteome</keyword>
<keyword evidence="7 8" id="KW-0472">Membrane</keyword>
<dbReference type="Proteomes" id="UP000543598">
    <property type="component" value="Unassembled WGS sequence"/>
</dbReference>
<organism evidence="10 11">
    <name type="scientific">Microbacterium ulmi</name>
    <dbReference type="NCBI Taxonomy" id="179095"/>
    <lineage>
        <taxon>Bacteria</taxon>
        <taxon>Bacillati</taxon>
        <taxon>Actinomycetota</taxon>
        <taxon>Actinomycetes</taxon>
        <taxon>Micrococcales</taxon>
        <taxon>Microbacteriaceae</taxon>
        <taxon>Microbacterium</taxon>
    </lineage>
</organism>
<dbReference type="EMBL" id="JABEMB010000009">
    <property type="protein sequence ID" value="NNH03868.1"/>
    <property type="molecule type" value="Genomic_DNA"/>
</dbReference>
<dbReference type="RefSeq" id="WP_167038169.1">
    <property type="nucleotide sequence ID" value="NZ_BAAANA010000001.1"/>
</dbReference>
<dbReference type="Pfam" id="PF07690">
    <property type="entry name" value="MFS_1"/>
    <property type="match status" value="1"/>
</dbReference>
<feature type="transmembrane region" description="Helical" evidence="8">
    <location>
        <begin position="290"/>
        <end position="317"/>
    </location>
</feature>
<evidence type="ECO:0000313" key="10">
    <source>
        <dbReference type="EMBL" id="NNH03868.1"/>
    </source>
</evidence>
<keyword evidence="3" id="KW-0813">Transport</keyword>
<keyword evidence="6 8" id="KW-1133">Transmembrane helix</keyword>
<feature type="transmembrane region" description="Helical" evidence="8">
    <location>
        <begin position="260"/>
        <end position="278"/>
    </location>
</feature>
<sequence>MNPPAHRPGESGYRRLVAALFFAGFATFAQNYDAQAVLPQLVEEYGVSPATAALTVSATTLGIAVAVLPWSHIADRVGRVRTMKVSILSASVIGLMTPLAPTFEALIALRFALGCVLAALPAIAMAYLAEEIDRAHITATASTFVAGNSIGGLIGRVLAGTIGEAYGWHAGIGAVAVLTLISGIVFVFVVPAPRGFTPAPLTVRQLTRRVIVNLANPRLRSLYVQGLLFMGAITSMYNYVGFRLQTPPLDVSPRATNYVFVVFALGAVATAVSGRFAARVGRRRVILMGHALLLVGALLTLCDGVAWVVVGLALFTIGTFSGHAMASGLVGQVAESGRAQATALYQLLSQTGSATIGWLLGVVFGAVGWGGVVFALAACAVAAALALRPLGRV</sequence>
<dbReference type="GO" id="GO:0022857">
    <property type="term" value="F:transmembrane transporter activity"/>
    <property type="evidence" value="ECO:0007669"/>
    <property type="project" value="InterPro"/>
</dbReference>
<feature type="transmembrane region" description="Helical" evidence="8">
    <location>
        <begin position="107"/>
        <end position="129"/>
    </location>
</feature>
<dbReference type="PANTHER" id="PTHR43271">
    <property type="entry name" value="BLL2771 PROTEIN"/>
    <property type="match status" value="1"/>
</dbReference>
<comment type="similarity">
    <text evidence="2">Belongs to the major facilitator superfamily.</text>
</comment>
<evidence type="ECO:0000256" key="3">
    <source>
        <dbReference type="ARBA" id="ARBA00022448"/>
    </source>
</evidence>
<protein>
    <submittedName>
        <fullName evidence="10">MFS transporter</fullName>
    </submittedName>
</protein>
<dbReference type="SUPFAM" id="SSF103473">
    <property type="entry name" value="MFS general substrate transporter"/>
    <property type="match status" value="1"/>
</dbReference>
<feature type="transmembrane region" description="Helical" evidence="8">
    <location>
        <begin position="222"/>
        <end position="240"/>
    </location>
</feature>
<feature type="transmembrane region" description="Helical" evidence="8">
    <location>
        <begin position="141"/>
        <end position="162"/>
    </location>
</feature>
<comment type="subcellular location">
    <subcellularLocation>
        <location evidence="1">Cell membrane</location>
        <topology evidence="1">Multi-pass membrane protein</topology>
    </subcellularLocation>
</comment>
<evidence type="ECO:0000259" key="9">
    <source>
        <dbReference type="PROSITE" id="PS50850"/>
    </source>
</evidence>
<evidence type="ECO:0000256" key="8">
    <source>
        <dbReference type="SAM" id="Phobius"/>
    </source>
</evidence>
<dbReference type="PANTHER" id="PTHR43271:SF1">
    <property type="entry name" value="INNER MEMBRANE TRANSPORT PROTEIN YNFM"/>
    <property type="match status" value="1"/>
</dbReference>
<feature type="transmembrane region" description="Helical" evidence="8">
    <location>
        <begin position="12"/>
        <end position="30"/>
    </location>
</feature>
<reference evidence="10 11" key="1">
    <citation type="submission" date="2020-05" db="EMBL/GenBank/DDBJ databases">
        <title>MicrobeNet Type strains.</title>
        <authorList>
            <person name="Nicholson A.C."/>
        </authorList>
    </citation>
    <scope>NUCLEOTIDE SEQUENCE [LARGE SCALE GENOMIC DNA]</scope>
    <source>
        <strain evidence="10 11">JCM 14282</strain>
    </source>
</reference>
<feature type="domain" description="Major facilitator superfamily (MFS) profile" evidence="9">
    <location>
        <begin position="16"/>
        <end position="393"/>
    </location>
</feature>
<keyword evidence="5 8" id="KW-0812">Transmembrane</keyword>
<dbReference type="CDD" id="cd17324">
    <property type="entry name" value="MFS_NepI_like"/>
    <property type="match status" value="1"/>
</dbReference>
<feature type="transmembrane region" description="Helical" evidence="8">
    <location>
        <begin position="356"/>
        <end position="387"/>
    </location>
</feature>
<name>A0A7Y2Q1N6_9MICO</name>
<feature type="transmembrane region" description="Helical" evidence="8">
    <location>
        <begin position="168"/>
        <end position="190"/>
    </location>
</feature>
<proteinExistence type="inferred from homology"/>
<evidence type="ECO:0000256" key="2">
    <source>
        <dbReference type="ARBA" id="ARBA00008335"/>
    </source>
</evidence>
<feature type="transmembrane region" description="Helical" evidence="8">
    <location>
        <begin position="82"/>
        <end position="101"/>
    </location>
</feature>
<accession>A0A7Y2Q1N6</accession>
<dbReference type="InterPro" id="IPR036259">
    <property type="entry name" value="MFS_trans_sf"/>
</dbReference>
<dbReference type="PROSITE" id="PS50850">
    <property type="entry name" value="MFS"/>
    <property type="match status" value="1"/>
</dbReference>
<dbReference type="Gene3D" id="1.20.1250.20">
    <property type="entry name" value="MFS general substrate transporter like domains"/>
    <property type="match status" value="1"/>
</dbReference>
<evidence type="ECO:0000256" key="6">
    <source>
        <dbReference type="ARBA" id="ARBA00022989"/>
    </source>
</evidence>
<dbReference type="GO" id="GO:0005886">
    <property type="term" value="C:plasma membrane"/>
    <property type="evidence" value="ECO:0007669"/>
    <property type="project" value="UniProtKB-SubCell"/>
</dbReference>
<dbReference type="AlphaFoldDB" id="A0A7Y2Q1N6"/>
<keyword evidence="4" id="KW-1003">Cell membrane</keyword>
<evidence type="ECO:0000256" key="5">
    <source>
        <dbReference type="ARBA" id="ARBA00022692"/>
    </source>
</evidence>
<gene>
    <name evidence="10" type="ORF">HLA99_08410</name>
</gene>